<proteinExistence type="inferred from homology"/>
<evidence type="ECO:0000313" key="9">
    <source>
        <dbReference type="Proteomes" id="UP000193467"/>
    </source>
</evidence>
<evidence type="ECO:0000256" key="5">
    <source>
        <dbReference type="ARBA" id="ARBA00023128"/>
    </source>
</evidence>
<keyword evidence="4" id="KW-0689">Ribosomal protein</keyword>
<keyword evidence="3" id="KW-0809">Transit peptide</keyword>
<evidence type="ECO:0000313" key="8">
    <source>
        <dbReference type="EMBL" id="ORY92769.1"/>
    </source>
</evidence>
<evidence type="ECO:0000256" key="7">
    <source>
        <dbReference type="SAM" id="MobiDB-lite"/>
    </source>
</evidence>
<keyword evidence="6" id="KW-0687">Ribonucleoprotein</keyword>
<feature type="region of interest" description="Disordered" evidence="7">
    <location>
        <begin position="19"/>
        <end position="51"/>
    </location>
</feature>
<sequence>MFKATMAVLSKASRAPLTSKSGNKEFYKGTGSFPGLGPKRQGRHGTRSKAPYLLMPERMRTFVVPEGLNESELRPYVARTAKVDSKDAEWPVAHSKGNLQSKRGGIYGPNGFDGEYYIQLSQYLADKSKALKA</sequence>
<keyword evidence="5" id="KW-0496">Mitochondrion</keyword>
<dbReference type="EMBL" id="MCGR01000001">
    <property type="protein sequence ID" value="ORY92769.1"/>
    <property type="molecule type" value="Genomic_DNA"/>
</dbReference>
<dbReference type="GO" id="GO:0005762">
    <property type="term" value="C:mitochondrial large ribosomal subunit"/>
    <property type="evidence" value="ECO:0007669"/>
    <property type="project" value="InterPro"/>
</dbReference>
<dbReference type="Pfam" id="PF09809">
    <property type="entry name" value="MRP-L27"/>
    <property type="match status" value="1"/>
</dbReference>
<dbReference type="GO" id="GO:0003735">
    <property type="term" value="F:structural constituent of ribosome"/>
    <property type="evidence" value="ECO:0007669"/>
    <property type="project" value="InterPro"/>
</dbReference>
<dbReference type="InterPro" id="IPR019189">
    <property type="entry name" value="Ribosomal_mL41"/>
</dbReference>
<evidence type="ECO:0000256" key="6">
    <source>
        <dbReference type="ARBA" id="ARBA00023274"/>
    </source>
</evidence>
<reference evidence="8 9" key="1">
    <citation type="submission" date="2016-07" db="EMBL/GenBank/DDBJ databases">
        <title>Pervasive Adenine N6-methylation of Active Genes in Fungi.</title>
        <authorList>
            <consortium name="DOE Joint Genome Institute"/>
            <person name="Mondo S.J."/>
            <person name="Dannebaum R.O."/>
            <person name="Kuo R.C."/>
            <person name="Labutti K."/>
            <person name="Haridas S."/>
            <person name="Kuo A."/>
            <person name="Salamov A."/>
            <person name="Ahrendt S.R."/>
            <person name="Lipzen A."/>
            <person name="Sullivan W."/>
            <person name="Andreopoulos W.B."/>
            <person name="Clum A."/>
            <person name="Lindquist E."/>
            <person name="Daum C."/>
            <person name="Ramamoorthy G.K."/>
            <person name="Gryganskyi A."/>
            <person name="Culley D."/>
            <person name="Magnuson J.K."/>
            <person name="James T.Y."/>
            <person name="O'Malley M.A."/>
            <person name="Stajich J.E."/>
            <person name="Spatafora J.W."/>
            <person name="Visel A."/>
            <person name="Grigoriev I.V."/>
        </authorList>
    </citation>
    <scope>NUCLEOTIDE SEQUENCE [LARGE SCALE GENOMIC DNA]</scope>
    <source>
        <strain evidence="8 9">62-1032</strain>
    </source>
</reference>
<accession>A0A1Y2G6T2</accession>
<dbReference type="GO" id="GO:0006412">
    <property type="term" value="P:translation"/>
    <property type="evidence" value="ECO:0007669"/>
    <property type="project" value="TreeGrafter"/>
</dbReference>
<dbReference type="AlphaFoldDB" id="A0A1Y2G6T2"/>
<evidence type="ECO:0000256" key="1">
    <source>
        <dbReference type="ARBA" id="ARBA00004173"/>
    </source>
</evidence>
<comment type="similarity">
    <text evidence="2">Belongs to the mitochondrion-specific ribosomal protein mL41 family.</text>
</comment>
<evidence type="ECO:0000256" key="2">
    <source>
        <dbReference type="ARBA" id="ARBA00010152"/>
    </source>
</evidence>
<evidence type="ECO:0008006" key="10">
    <source>
        <dbReference type="Google" id="ProtNLM"/>
    </source>
</evidence>
<protein>
    <recommendedName>
        <fullName evidence="10">Mitochondrial ribosomal protein L27-domain-containing protein</fullName>
    </recommendedName>
</protein>
<comment type="caution">
    <text evidence="8">The sequence shown here is derived from an EMBL/GenBank/DDBJ whole genome shotgun (WGS) entry which is preliminary data.</text>
</comment>
<dbReference type="PANTHER" id="PTHR21338">
    <property type="entry name" value="MITOCHONDRIAL RIBOSOMAL PROTEIN L41"/>
    <property type="match status" value="1"/>
</dbReference>
<dbReference type="OrthoDB" id="408933at2759"/>
<name>A0A1Y2G6T2_9BASI</name>
<evidence type="ECO:0000256" key="3">
    <source>
        <dbReference type="ARBA" id="ARBA00022946"/>
    </source>
</evidence>
<keyword evidence="9" id="KW-1185">Reference proteome</keyword>
<organism evidence="8 9">
    <name type="scientific">Leucosporidium creatinivorum</name>
    <dbReference type="NCBI Taxonomy" id="106004"/>
    <lineage>
        <taxon>Eukaryota</taxon>
        <taxon>Fungi</taxon>
        <taxon>Dikarya</taxon>
        <taxon>Basidiomycota</taxon>
        <taxon>Pucciniomycotina</taxon>
        <taxon>Microbotryomycetes</taxon>
        <taxon>Leucosporidiales</taxon>
        <taxon>Leucosporidium</taxon>
    </lineage>
</organism>
<dbReference type="Proteomes" id="UP000193467">
    <property type="component" value="Unassembled WGS sequence"/>
</dbReference>
<evidence type="ECO:0000256" key="4">
    <source>
        <dbReference type="ARBA" id="ARBA00022980"/>
    </source>
</evidence>
<dbReference type="InParanoid" id="A0A1Y2G6T2"/>
<dbReference type="PANTHER" id="PTHR21338:SF0">
    <property type="entry name" value="LARGE RIBOSOMAL SUBUNIT PROTEIN ML41"/>
    <property type="match status" value="1"/>
</dbReference>
<comment type="subcellular location">
    <subcellularLocation>
        <location evidence="1">Mitochondrion</location>
    </subcellularLocation>
</comment>
<gene>
    <name evidence="8" type="ORF">BCR35DRAFT_349092</name>
</gene>